<dbReference type="Pfam" id="PF25939">
    <property type="entry name" value="DUF7982"/>
    <property type="match status" value="1"/>
</dbReference>
<keyword evidence="1" id="KW-0472">Membrane</keyword>
<evidence type="ECO:0000313" key="3">
    <source>
        <dbReference type="EMBL" id="ACL16334.1"/>
    </source>
</evidence>
<feature type="transmembrane region" description="Helical" evidence="1">
    <location>
        <begin position="32"/>
        <end position="50"/>
    </location>
</feature>
<keyword evidence="1" id="KW-0812">Transmembrane</keyword>
<dbReference type="AlphaFoldDB" id="B8GGS9"/>
<dbReference type="GeneID" id="25394121"/>
<dbReference type="RefSeq" id="WP_012617653.1">
    <property type="nucleotide sequence ID" value="NC_011832.1"/>
</dbReference>
<dbReference type="STRING" id="521011.Mpal_0983"/>
<name>B8GGS9_METPE</name>
<reference evidence="3 4" key="1">
    <citation type="journal article" date="2015" name="Genome Announc.">
        <title>Complete Genome Sequence of Methanosphaerula palustris E1-9CT, a Hydrogenotrophic Methanogen Isolated from a Minerotrophic Fen Peatland.</title>
        <authorList>
            <person name="Cadillo-Quiroz H."/>
            <person name="Browne P."/>
            <person name="Kyrpides N."/>
            <person name="Woyke T."/>
            <person name="Goodwin L."/>
            <person name="Detter C."/>
            <person name="Yavitt J.B."/>
            <person name="Zinder S.H."/>
        </authorList>
    </citation>
    <scope>NUCLEOTIDE SEQUENCE [LARGE SCALE GENOMIC DNA]</scope>
    <source>
        <strain evidence="4">ATCC BAA-1556 / DSM 19958 / E1-9c</strain>
    </source>
</reference>
<dbReference type="HOGENOM" id="CLU_856891_0_0_2"/>
<organism evidence="3 4">
    <name type="scientific">Methanosphaerula palustris (strain ATCC BAA-1556 / DSM 19958 / E1-9c)</name>
    <dbReference type="NCBI Taxonomy" id="521011"/>
    <lineage>
        <taxon>Archaea</taxon>
        <taxon>Methanobacteriati</taxon>
        <taxon>Methanobacteriota</taxon>
        <taxon>Stenosarchaea group</taxon>
        <taxon>Methanomicrobia</taxon>
        <taxon>Methanomicrobiales</taxon>
        <taxon>Methanoregulaceae</taxon>
        <taxon>Methanosphaerula</taxon>
    </lineage>
</organism>
<dbReference type="InterPro" id="IPR058357">
    <property type="entry name" value="DUF8044"/>
</dbReference>
<dbReference type="OrthoDB" id="148221at2157"/>
<dbReference type="eggNOG" id="arCOG03875">
    <property type="taxonomic scope" value="Archaea"/>
</dbReference>
<protein>
    <recommendedName>
        <fullName evidence="2">DUF7982 domain-containing protein</fullName>
    </recommendedName>
</protein>
<keyword evidence="1" id="KW-1133">Transmembrane helix</keyword>
<evidence type="ECO:0000313" key="4">
    <source>
        <dbReference type="Proteomes" id="UP000002457"/>
    </source>
</evidence>
<feature type="transmembrane region" description="Helical" evidence="1">
    <location>
        <begin position="101"/>
        <end position="121"/>
    </location>
</feature>
<dbReference type="InterPro" id="IPR058288">
    <property type="entry name" value="DUF7982"/>
</dbReference>
<dbReference type="Proteomes" id="UP000002457">
    <property type="component" value="Chromosome"/>
</dbReference>
<accession>B8GGS9</accession>
<sequence length="324" mass="35989" precursor="true">MKKRFLAVSGLLGWLLLVIVLMIISGNVNSEIYFVLGLLGLMVVAILITPIYSKPRYAKKLLLVRFFGAFLFIALFFEQFITGLPGISIPLIGSYIPLEQVLIIATSLLGVVSVFIGAIVLNNSQGISSEMMQKALAVSDEHDCRRMREDAVSYYIPPEKEGSSVMQFVPESVEKPAPSKAVVTCINGEQVRGQFMVPSGYPLLQMLRKSYDLRLPVKEEALLVAIKEICEDVIEIADTVDAVRKEGFILIELHNFRLMSICTDIKDDFPTCCKIYPCPICSLIACILAEGLGITCTIEHVRSDPRVHSITLYLSLIPLREPVF</sequence>
<proteinExistence type="predicted"/>
<feature type="domain" description="DUF7982" evidence="2">
    <location>
        <begin position="151"/>
        <end position="307"/>
    </location>
</feature>
<dbReference type="KEGG" id="mpl:Mpal_0983"/>
<dbReference type="Pfam" id="PF26161">
    <property type="entry name" value="DUF8044"/>
    <property type="match status" value="1"/>
</dbReference>
<keyword evidence="4" id="KW-1185">Reference proteome</keyword>
<evidence type="ECO:0000259" key="2">
    <source>
        <dbReference type="Pfam" id="PF25939"/>
    </source>
</evidence>
<dbReference type="EMBL" id="CP001338">
    <property type="protein sequence ID" value="ACL16334.1"/>
    <property type="molecule type" value="Genomic_DNA"/>
</dbReference>
<feature type="transmembrane region" description="Helical" evidence="1">
    <location>
        <begin position="62"/>
        <end position="81"/>
    </location>
</feature>
<evidence type="ECO:0000256" key="1">
    <source>
        <dbReference type="SAM" id="Phobius"/>
    </source>
</evidence>
<dbReference type="eggNOG" id="arCOG03442">
    <property type="taxonomic scope" value="Archaea"/>
</dbReference>
<gene>
    <name evidence="3" type="ordered locus">Mpal_0983</name>
</gene>